<dbReference type="Pfam" id="PF26347">
    <property type="entry name" value="YtrI_sporulation"/>
    <property type="match status" value="1"/>
</dbReference>
<feature type="domain" description="Sporulation membrane protein YtrI C-terminal" evidence="3">
    <location>
        <begin position="80"/>
        <end position="161"/>
    </location>
</feature>
<keyword evidence="1" id="KW-0175">Coiled coil</keyword>
<keyword evidence="5" id="KW-1185">Reference proteome</keyword>
<accession>A0ABV6KQD5</accession>
<reference evidence="4 5" key="1">
    <citation type="submission" date="2024-09" db="EMBL/GenBank/DDBJ databases">
        <authorList>
            <person name="Sun Q."/>
            <person name="Mori K."/>
        </authorList>
    </citation>
    <scope>NUCLEOTIDE SEQUENCE [LARGE SCALE GENOMIC DNA]</scope>
    <source>
        <strain evidence="4 5">CGMCC 1.9126</strain>
    </source>
</reference>
<keyword evidence="2" id="KW-1133">Transmembrane helix</keyword>
<evidence type="ECO:0000313" key="4">
    <source>
        <dbReference type="EMBL" id="MFC0474178.1"/>
    </source>
</evidence>
<dbReference type="EMBL" id="JBHLUU010000015">
    <property type="protein sequence ID" value="MFC0474178.1"/>
    <property type="molecule type" value="Genomic_DNA"/>
</dbReference>
<name>A0ABV6KQD5_9BACI</name>
<organism evidence="4 5">
    <name type="scientific">Robertmurraya beringensis</name>
    <dbReference type="NCBI Taxonomy" id="641660"/>
    <lineage>
        <taxon>Bacteria</taxon>
        <taxon>Bacillati</taxon>
        <taxon>Bacillota</taxon>
        <taxon>Bacilli</taxon>
        <taxon>Bacillales</taxon>
        <taxon>Bacillaceae</taxon>
        <taxon>Robertmurraya</taxon>
    </lineage>
</organism>
<proteinExistence type="predicted"/>
<gene>
    <name evidence="4" type="primary">ytrI</name>
    <name evidence="4" type="ORF">ACFFHF_02565</name>
</gene>
<dbReference type="NCBIfam" id="NF041479">
    <property type="entry name" value="spor_membprot_YtrI"/>
    <property type="match status" value="1"/>
</dbReference>
<dbReference type="RefSeq" id="WP_160546634.1">
    <property type="nucleotide sequence ID" value="NZ_JBHLUU010000015.1"/>
</dbReference>
<evidence type="ECO:0000259" key="3">
    <source>
        <dbReference type="Pfam" id="PF26347"/>
    </source>
</evidence>
<feature type="coiled-coil region" evidence="1">
    <location>
        <begin position="38"/>
        <end position="72"/>
    </location>
</feature>
<protein>
    <submittedName>
        <fullName evidence="4">Sporulation membrane protein YtrI</fullName>
    </submittedName>
</protein>
<sequence>MRIPPFYRLRAVQQFIAGMALGGVISWCVFLYIYGDWQERYSKELKLQEETIKDLKNEKNIWQNDYRELNKKNEELLIVQDIKIKISQKYQIDSFSIYEVEEAIKEDINPLLKMDIDTAYKSSDWVKKVIENRTHRINDKRYQVKVKEIVFYTTLSIQLEMQLANN</sequence>
<dbReference type="Proteomes" id="UP001589738">
    <property type="component" value="Unassembled WGS sequence"/>
</dbReference>
<evidence type="ECO:0000256" key="2">
    <source>
        <dbReference type="SAM" id="Phobius"/>
    </source>
</evidence>
<dbReference type="InterPro" id="IPR058620">
    <property type="entry name" value="YtrI_C"/>
</dbReference>
<feature type="transmembrane region" description="Helical" evidence="2">
    <location>
        <begin position="12"/>
        <end position="34"/>
    </location>
</feature>
<keyword evidence="2" id="KW-0812">Transmembrane</keyword>
<comment type="caution">
    <text evidence="4">The sequence shown here is derived from an EMBL/GenBank/DDBJ whole genome shotgun (WGS) entry which is preliminary data.</text>
</comment>
<evidence type="ECO:0000256" key="1">
    <source>
        <dbReference type="SAM" id="Coils"/>
    </source>
</evidence>
<dbReference type="InterPro" id="IPR048198">
    <property type="entry name" value="YtrI"/>
</dbReference>
<evidence type="ECO:0000313" key="5">
    <source>
        <dbReference type="Proteomes" id="UP001589738"/>
    </source>
</evidence>
<keyword evidence="2" id="KW-0472">Membrane</keyword>